<dbReference type="RefSeq" id="WP_072835160.1">
    <property type="nucleotide sequence ID" value="NZ_FQUU01000007.1"/>
</dbReference>
<feature type="transmembrane region" description="Helical" evidence="7">
    <location>
        <begin position="335"/>
        <end position="363"/>
    </location>
</feature>
<dbReference type="OrthoDB" id="5933722at2"/>
<feature type="transmembrane region" description="Helical" evidence="7">
    <location>
        <begin position="734"/>
        <end position="754"/>
    </location>
</feature>
<dbReference type="GO" id="GO:0022857">
    <property type="term" value="F:transmembrane transporter activity"/>
    <property type="evidence" value="ECO:0007669"/>
    <property type="project" value="TreeGrafter"/>
</dbReference>
<feature type="transmembrane region" description="Helical" evidence="7">
    <location>
        <begin position="427"/>
        <end position="451"/>
    </location>
</feature>
<feature type="domain" description="MacB-like periplasmic core" evidence="9">
    <location>
        <begin position="21"/>
        <end position="241"/>
    </location>
</feature>
<dbReference type="InterPro" id="IPR050250">
    <property type="entry name" value="Macrolide_Exporter_MacB"/>
</dbReference>
<proteinExistence type="inferred from homology"/>
<dbReference type="PROSITE" id="PS51257">
    <property type="entry name" value="PROKAR_LIPOPROTEIN"/>
    <property type="match status" value="1"/>
</dbReference>
<feature type="domain" description="ABC3 transporter permease C-terminal" evidence="8">
    <location>
        <begin position="685"/>
        <end position="791"/>
    </location>
</feature>
<dbReference type="InterPro" id="IPR003838">
    <property type="entry name" value="ABC3_permease_C"/>
</dbReference>
<dbReference type="Pfam" id="PF02687">
    <property type="entry name" value="FtsX"/>
    <property type="match status" value="2"/>
</dbReference>
<evidence type="ECO:0000256" key="4">
    <source>
        <dbReference type="ARBA" id="ARBA00022989"/>
    </source>
</evidence>
<accession>A0A1M4ZJ57</accession>
<dbReference type="EMBL" id="FQUU01000007">
    <property type="protein sequence ID" value="SHF18018.1"/>
    <property type="molecule type" value="Genomic_DNA"/>
</dbReference>
<dbReference type="Proteomes" id="UP000184048">
    <property type="component" value="Unassembled WGS sequence"/>
</dbReference>
<feature type="transmembrane region" description="Helical" evidence="7">
    <location>
        <begin position="383"/>
        <end position="406"/>
    </location>
</feature>
<dbReference type="GO" id="GO:0005886">
    <property type="term" value="C:plasma membrane"/>
    <property type="evidence" value="ECO:0007669"/>
    <property type="project" value="UniProtKB-SubCell"/>
</dbReference>
<evidence type="ECO:0000256" key="1">
    <source>
        <dbReference type="ARBA" id="ARBA00004651"/>
    </source>
</evidence>
<dbReference type="AlphaFoldDB" id="A0A1M4ZJ57"/>
<evidence type="ECO:0000313" key="11">
    <source>
        <dbReference type="Proteomes" id="UP000184048"/>
    </source>
</evidence>
<feature type="transmembrane region" description="Helical" evidence="7">
    <location>
        <begin position="766"/>
        <end position="786"/>
    </location>
</feature>
<dbReference type="STRING" id="1121884.SAMN02745131_01960"/>
<keyword evidence="4 7" id="KW-1133">Transmembrane helix</keyword>
<dbReference type="Pfam" id="PF12704">
    <property type="entry name" value="MacB_PCD"/>
    <property type="match status" value="2"/>
</dbReference>
<comment type="subcellular location">
    <subcellularLocation>
        <location evidence="1">Cell membrane</location>
        <topology evidence="1">Multi-pass membrane protein</topology>
    </subcellularLocation>
</comment>
<evidence type="ECO:0000256" key="5">
    <source>
        <dbReference type="ARBA" id="ARBA00023136"/>
    </source>
</evidence>
<evidence type="ECO:0000313" key="10">
    <source>
        <dbReference type="EMBL" id="SHF18018.1"/>
    </source>
</evidence>
<keyword evidence="2" id="KW-1003">Cell membrane</keyword>
<protein>
    <submittedName>
        <fullName evidence="10">Putative ABC transport system permease protein</fullName>
    </submittedName>
</protein>
<dbReference type="PANTHER" id="PTHR30572:SF4">
    <property type="entry name" value="ABC TRANSPORTER PERMEASE YTRF"/>
    <property type="match status" value="1"/>
</dbReference>
<dbReference type="InterPro" id="IPR025857">
    <property type="entry name" value="MacB_PCD"/>
</dbReference>
<comment type="similarity">
    <text evidence="6">Belongs to the ABC-4 integral membrane protein family.</text>
</comment>
<keyword evidence="3 7" id="KW-0812">Transmembrane</keyword>
<feature type="transmembrane region" description="Helical" evidence="7">
    <location>
        <begin position="289"/>
        <end position="310"/>
    </location>
</feature>
<evidence type="ECO:0000256" key="3">
    <source>
        <dbReference type="ARBA" id="ARBA00022692"/>
    </source>
</evidence>
<evidence type="ECO:0000259" key="9">
    <source>
        <dbReference type="Pfam" id="PF12704"/>
    </source>
</evidence>
<keyword evidence="11" id="KW-1185">Reference proteome</keyword>
<evidence type="ECO:0000259" key="8">
    <source>
        <dbReference type="Pfam" id="PF02687"/>
    </source>
</evidence>
<evidence type="ECO:0000256" key="7">
    <source>
        <dbReference type="SAM" id="Phobius"/>
    </source>
</evidence>
<feature type="transmembrane region" description="Helical" evidence="7">
    <location>
        <begin position="20"/>
        <end position="41"/>
    </location>
</feature>
<name>A0A1M4ZJ57_9BACT</name>
<evidence type="ECO:0000256" key="2">
    <source>
        <dbReference type="ARBA" id="ARBA00022475"/>
    </source>
</evidence>
<gene>
    <name evidence="10" type="ORF">SAMN02745131_01960</name>
</gene>
<feature type="domain" description="ABC3 transporter permease C-terminal" evidence="8">
    <location>
        <begin position="294"/>
        <end position="407"/>
    </location>
</feature>
<organism evidence="10 11">
    <name type="scientific">Flavisolibacter ginsengisoli DSM 18119</name>
    <dbReference type="NCBI Taxonomy" id="1121884"/>
    <lineage>
        <taxon>Bacteria</taxon>
        <taxon>Pseudomonadati</taxon>
        <taxon>Bacteroidota</taxon>
        <taxon>Chitinophagia</taxon>
        <taxon>Chitinophagales</taxon>
        <taxon>Chitinophagaceae</taxon>
        <taxon>Flavisolibacter</taxon>
    </lineage>
</organism>
<dbReference type="PANTHER" id="PTHR30572">
    <property type="entry name" value="MEMBRANE COMPONENT OF TRANSPORTER-RELATED"/>
    <property type="match status" value="1"/>
</dbReference>
<evidence type="ECO:0000256" key="6">
    <source>
        <dbReference type="ARBA" id="ARBA00038076"/>
    </source>
</evidence>
<keyword evidence="5 7" id="KW-0472">Membrane</keyword>
<feature type="domain" description="MacB-like periplasmic core" evidence="9">
    <location>
        <begin position="511"/>
        <end position="611"/>
    </location>
</feature>
<feature type="transmembrane region" description="Helical" evidence="7">
    <location>
        <begin position="683"/>
        <end position="707"/>
    </location>
</feature>
<sequence length="805" mass="89790">MLQNYFKMAWRNAIRQRGYAGINILGLAIGMASCLLILQYVSFELSFENFQVNKDRIYRVQQDRYDKGILSTRWAAGAYAAGNSFKDAIPEIEDYVKLVGRGPLLTELGNQPLKIEKPFFASASFFKVFTFPLISGQAATALQEPFTAALSETTARNIFGTTDVIGKTFRVNKEQNYTVTAVYKDAPVNTQVRPDILLSYSSYIKMMGPENNPETAWLWDGCLTYLLLRHGADPSVVQSKFPQIVEKAVGADLKKYNASVTYTLQPLKDIHLYSNYMGEPAPNGDGKTVYLLLAIAFFIVIIAWVNYINLATARAINRAKEVGIRKAIGSSRKQLIFQFLSESALLNVAAVILSIIIVLVSIPGFNALSGQDLSFSLFLKGDFWLGLIGLYCIGVFLSGLYPAFVLSGFKPILVLKGKMVSTTSGNVLRKSLVVFQFAASLFLLIGTLVVYKQIQFMRKQSLGINIDQTLVINKPLVGRDSTYMQRMKAFKQRLVSQTGITNATVSTSIPGEPVDWNAGGIKLVGADESTQKQYRVIGVDYDFLKIYGLKLIAGRAFSKDYGDDAHNVIYNRSAVELLGFHQPEEAIGKRIDFWGEQYTISGVVEDFHQQSLREAYEPLILRLIPDVSGYTSIKTTAQSSSQTIATIKSLWQEFFPGNTFDYFFLDDHFDQQYKADQRFGQTFLLFTLLAILVACMGLFGLASFTTLQRTKEIGIRKVLGASVTDILRLLYREFALLVLIAFLLATPIALISVSKWLQGYAFRTSIHWTYLALPFIAIIIISLMTVSFQSIKAAIANPVKSLRTE</sequence>
<reference evidence="10 11" key="1">
    <citation type="submission" date="2016-11" db="EMBL/GenBank/DDBJ databases">
        <authorList>
            <person name="Jaros S."/>
            <person name="Januszkiewicz K."/>
            <person name="Wedrychowicz H."/>
        </authorList>
    </citation>
    <scope>NUCLEOTIDE SEQUENCE [LARGE SCALE GENOMIC DNA]</scope>
    <source>
        <strain evidence="10 11">DSM 18119</strain>
    </source>
</reference>